<gene>
    <name evidence="2" type="ORF">G7Y29_07840</name>
</gene>
<proteinExistence type="predicted"/>
<evidence type="ECO:0000313" key="3">
    <source>
        <dbReference type="Proteomes" id="UP000594586"/>
    </source>
</evidence>
<protein>
    <submittedName>
        <fullName evidence="2">Glycosyltransferase family 25 protein</fullName>
    </submittedName>
</protein>
<accession>A0A7T0KL60</accession>
<dbReference type="Proteomes" id="UP000594586">
    <property type="component" value="Chromosome"/>
</dbReference>
<organism evidence="2 3">
    <name type="scientific">Corynebacterium qintianiae</name>
    <dbReference type="NCBI Taxonomy" id="2709392"/>
    <lineage>
        <taxon>Bacteria</taxon>
        <taxon>Bacillati</taxon>
        <taxon>Actinomycetota</taxon>
        <taxon>Actinomycetes</taxon>
        <taxon>Mycobacteriales</taxon>
        <taxon>Corynebacteriaceae</taxon>
        <taxon>Corynebacterium</taxon>
    </lineage>
</organism>
<keyword evidence="2" id="KW-0808">Transferase</keyword>
<dbReference type="AlphaFoldDB" id="A0A7T0KL60"/>
<dbReference type="KEGG" id="cqn:G7Y29_07840"/>
<dbReference type="InterPro" id="IPR002654">
    <property type="entry name" value="Glyco_trans_25"/>
</dbReference>
<dbReference type="CDD" id="cd06532">
    <property type="entry name" value="Glyco_transf_25"/>
    <property type="match status" value="1"/>
</dbReference>
<dbReference type="RefSeq" id="WP_165004638.1">
    <property type="nucleotide sequence ID" value="NZ_CP064955.1"/>
</dbReference>
<reference evidence="2 3" key="1">
    <citation type="submission" date="2020-11" db="EMBL/GenBank/DDBJ databases">
        <title>Corynebacterium sp. MC1420.</title>
        <authorList>
            <person name="Zhou J."/>
        </authorList>
    </citation>
    <scope>NUCLEOTIDE SEQUENCE [LARGE SCALE GENOMIC DNA]</scope>
    <source>
        <strain evidence="2 3">MC1420</strain>
    </source>
</reference>
<evidence type="ECO:0000259" key="1">
    <source>
        <dbReference type="Pfam" id="PF01755"/>
    </source>
</evidence>
<feature type="domain" description="Glycosyl transferase family 25" evidence="1">
    <location>
        <begin position="209"/>
        <end position="372"/>
    </location>
</feature>
<dbReference type="Pfam" id="PF01755">
    <property type="entry name" value="Glyco_transf_25"/>
    <property type="match status" value="1"/>
</dbReference>
<dbReference type="EMBL" id="CP064955">
    <property type="protein sequence ID" value="QPK82778.1"/>
    <property type="molecule type" value="Genomic_DNA"/>
</dbReference>
<sequence>MSKWPTEQCRRLIKQIRVRPRIENWEDPEFRSFAASLNQEFEREVVAGFAPDSEQTAAYFEIIRMDWGPEAVKTTGHRLIGSGLDPATVSSAWLTSFQAGGAHTLAAELLEELHFKFRTNEIVALRYGQSLAAVGRRNALSTLAEESALIYEYGEWGKTQWASLLLDAMLPDNAMVFIQYMQKNESLRASLSWRAQGLSVKPEPFPYETLLINLNREPRKWRISEMLLKLGGFQPTRIEAIDARNVPYFALKKVAANQEVMESQGISAIATALSHLKCWEKACNLERPTLILEDDAVPFVTWNHIASEEFEPGAWDLLFINERMSLCSSLDTENQAVDPWHVLSNRRGNVNGVGTDAYMVSREGARKLLELFDRDGIYGHIDWQLGAYAVDKIVDPDKSNPLHEALTHRLAALGDSNGLKVACMDIPMFKAVDHGVSNTVDISREMRE</sequence>
<dbReference type="GO" id="GO:0016740">
    <property type="term" value="F:transferase activity"/>
    <property type="evidence" value="ECO:0007669"/>
    <property type="project" value="UniProtKB-KW"/>
</dbReference>
<name>A0A7T0KL60_9CORY</name>
<evidence type="ECO:0000313" key="2">
    <source>
        <dbReference type="EMBL" id="QPK82778.1"/>
    </source>
</evidence>
<keyword evidence="3" id="KW-1185">Reference proteome</keyword>